<sequence>MHRDYIDFTLPTLVKMKFLNKASSLKSYATIAPHTFQLVAMLFVAVVAAVPTEMLKREPGSSLESEARGVVHCNAICKPVDCGNRPVTARDCFGNPCACGPY</sequence>
<organism evidence="2 3">
    <name type="scientific">Mycena albidolilacea</name>
    <dbReference type="NCBI Taxonomy" id="1033008"/>
    <lineage>
        <taxon>Eukaryota</taxon>
        <taxon>Fungi</taxon>
        <taxon>Dikarya</taxon>
        <taxon>Basidiomycota</taxon>
        <taxon>Agaricomycotina</taxon>
        <taxon>Agaricomycetes</taxon>
        <taxon>Agaricomycetidae</taxon>
        <taxon>Agaricales</taxon>
        <taxon>Marasmiineae</taxon>
        <taxon>Mycenaceae</taxon>
        <taxon>Mycena</taxon>
    </lineage>
</organism>
<protein>
    <submittedName>
        <fullName evidence="2">Uncharacterized protein</fullName>
    </submittedName>
</protein>
<keyword evidence="1" id="KW-0812">Transmembrane</keyword>
<dbReference type="AlphaFoldDB" id="A0AAD7EK63"/>
<evidence type="ECO:0000313" key="3">
    <source>
        <dbReference type="Proteomes" id="UP001218218"/>
    </source>
</evidence>
<keyword evidence="1" id="KW-1133">Transmembrane helix</keyword>
<keyword evidence="1" id="KW-0472">Membrane</keyword>
<keyword evidence="3" id="KW-1185">Reference proteome</keyword>
<reference evidence="2" key="1">
    <citation type="submission" date="2023-03" db="EMBL/GenBank/DDBJ databases">
        <title>Massive genome expansion in bonnet fungi (Mycena s.s.) driven by repeated elements and novel gene families across ecological guilds.</title>
        <authorList>
            <consortium name="Lawrence Berkeley National Laboratory"/>
            <person name="Harder C.B."/>
            <person name="Miyauchi S."/>
            <person name="Viragh M."/>
            <person name="Kuo A."/>
            <person name="Thoen E."/>
            <person name="Andreopoulos B."/>
            <person name="Lu D."/>
            <person name="Skrede I."/>
            <person name="Drula E."/>
            <person name="Henrissat B."/>
            <person name="Morin E."/>
            <person name="Kohler A."/>
            <person name="Barry K."/>
            <person name="LaButti K."/>
            <person name="Morin E."/>
            <person name="Salamov A."/>
            <person name="Lipzen A."/>
            <person name="Mereny Z."/>
            <person name="Hegedus B."/>
            <person name="Baldrian P."/>
            <person name="Stursova M."/>
            <person name="Weitz H."/>
            <person name="Taylor A."/>
            <person name="Grigoriev I.V."/>
            <person name="Nagy L.G."/>
            <person name="Martin F."/>
            <person name="Kauserud H."/>
        </authorList>
    </citation>
    <scope>NUCLEOTIDE SEQUENCE</scope>
    <source>
        <strain evidence="2">CBHHK002</strain>
    </source>
</reference>
<gene>
    <name evidence="2" type="ORF">DFH08DRAFT_1084093</name>
</gene>
<evidence type="ECO:0000256" key="1">
    <source>
        <dbReference type="SAM" id="Phobius"/>
    </source>
</evidence>
<evidence type="ECO:0000313" key="2">
    <source>
        <dbReference type="EMBL" id="KAJ7331019.1"/>
    </source>
</evidence>
<accession>A0AAD7EK63</accession>
<comment type="caution">
    <text evidence="2">The sequence shown here is derived from an EMBL/GenBank/DDBJ whole genome shotgun (WGS) entry which is preliminary data.</text>
</comment>
<dbReference type="EMBL" id="JARIHO010000036">
    <property type="protein sequence ID" value="KAJ7331019.1"/>
    <property type="molecule type" value="Genomic_DNA"/>
</dbReference>
<proteinExistence type="predicted"/>
<name>A0AAD7EK63_9AGAR</name>
<dbReference type="Proteomes" id="UP001218218">
    <property type="component" value="Unassembled WGS sequence"/>
</dbReference>
<feature type="transmembrane region" description="Helical" evidence="1">
    <location>
        <begin position="31"/>
        <end position="50"/>
    </location>
</feature>